<comment type="catalytic activity">
    <reaction evidence="7">
        <text>[thioredoxin]-dithiol + NADP(+) = [thioredoxin]-disulfide + NADPH + H(+)</text>
        <dbReference type="Rhea" id="RHEA:20345"/>
        <dbReference type="Rhea" id="RHEA-COMP:10698"/>
        <dbReference type="Rhea" id="RHEA-COMP:10700"/>
        <dbReference type="ChEBI" id="CHEBI:15378"/>
        <dbReference type="ChEBI" id="CHEBI:29950"/>
        <dbReference type="ChEBI" id="CHEBI:50058"/>
        <dbReference type="ChEBI" id="CHEBI:57783"/>
        <dbReference type="ChEBI" id="CHEBI:58349"/>
        <dbReference type="EC" id="1.8.1.9"/>
    </reaction>
</comment>
<evidence type="ECO:0000256" key="4">
    <source>
        <dbReference type="ARBA" id="ARBA00023002"/>
    </source>
</evidence>
<dbReference type="Pfam" id="PF07992">
    <property type="entry name" value="Pyr_redox_2"/>
    <property type="match status" value="1"/>
</dbReference>
<evidence type="ECO:0000256" key="3">
    <source>
        <dbReference type="ARBA" id="ARBA00022827"/>
    </source>
</evidence>
<comment type="cofactor">
    <cofactor evidence="8">
        <name>FAD</name>
        <dbReference type="ChEBI" id="CHEBI:57692"/>
    </cofactor>
    <text evidence="8">Binds 1 FAD per subunit.</text>
</comment>
<dbReference type="PANTHER" id="PTHR48105">
    <property type="entry name" value="THIOREDOXIN REDUCTASE 1-RELATED-RELATED"/>
    <property type="match status" value="1"/>
</dbReference>
<dbReference type="NCBIfam" id="TIGR01292">
    <property type="entry name" value="TRX_reduct"/>
    <property type="match status" value="1"/>
</dbReference>
<dbReference type="GO" id="GO:0004791">
    <property type="term" value="F:thioredoxin-disulfide reductase (NADPH) activity"/>
    <property type="evidence" value="ECO:0007669"/>
    <property type="project" value="UniProtKB-UniRule"/>
</dbReference>
<dbReference type="InterPro" id="IPR050097">
    <property type="entry name" value="Ferredoxin-NADP_redctase_2"/>
</dbReference>
<dbReference type="PRINTS" id="PR00368">
    <property type="entry name" value="FADPNR"/>
</dbReference>
<dbReference type="GO" id="GO:0005737">
    <property type="term" value="C:cytoplasm"/>
    <property type="evidence" value="ECO:0007669"/>
    <property type="project" value="InterPro"/>
</dbReference>
<dbReference type="Gene3D" id="3.50.50.60">
    <property type="entry name" value="FAD/NAD(P)-binding domain"/>
    <property type="match status" value="2"/>
</dbReference>
<evidence type="ECO:0000256" key="6">
    <source>
        <dbReference type="ARBA" id="ARBA00023284"/>
    </source>
</evidence>
<feature type="domain" description="FAD/NAD(P)-binding" evidence="9">
    <location>
        <begin position="9"/>
        <end position="306"/>
    </location>
</feature>
<sequence length="322" mass="35428">MQDDIQHNNLMILGSGPAGYTAAIYAARANLKPVLITGNNQGGQLMNTNEIENWPGDITSIDGATLMHRMHQHAMNFKTNIISDHIHAVNFEEYPFFLQGEKNKYTANSVIIATGANPRYLGLTSEKKFQGRGVSTCAVCDGFFYKNNEVAVVGGGNTAVEETLYLSNLVKHVHLIHRRTHFKAEKILLDRLAKQIQENKVSLYLNTTIQDILGDSCGVTNLVLKKTQLKTEQKIFNLAISGLFVAIGHEPNTEIFINQIKMNNGYIIIKSGIHGNFTQTSVPGVFAAGDVVDHVYRQAITSSASGCMAALDSERYLNTINS</sequence>
<evidence type="ECO:0000256" key="7">
    <source>
        <dbReference type="RuleBase" id="RU003880"/>
    </source>
</evidence>
<evidence type="ECO:0000256" key="2">
    <source>
        <dbReference type="ARBA" id="ARBA00022630"/>
    </source>
</evidence>
<comment type="similarity">
    <text evidence="1 7">Belongs to the class-II pyridine nucleotide-disulfide oxidoreductase family.</text>
</comment>
<evidence type="ECO:0000313" key="10">
    <source>
        <dbReference type="EMBL" id="QCI21613.1"/>
    </source>
</evidence>
<dbReference type="InterPro" id="IPR023753">
    <property type="entry name" value="FAD/NAD-binding_dom"/>
</dbReference>
<dbReference type="Proteomes" id="UP000298773">
    <property type="component" value="Chromosome"/>
</dbReference>
<dbReference type="PRINTS" id="PR00469">
    <property type="entry name" value="PNDRDTASEII"/>
</dbReference>
<proteinExistence type="inferred from homology"/>
<dbReference type="InterPro" id="IPR005982">
    <property type="entry name" value="Thioredox_Rdtase"/>
</dbReference>
<organism evidence="10 11">
    <name type="scientific">Buchnera aphidicola</name>
    <name type="common">Hyadaphis tataricae</name>
    <dbReference type="NCBI Taxonomy" id="1241859"/>
    <lineage>
        <taxon>Bacteria</taxon>
        <taxon>Pseudomonadati</taxon>
        <taxon>Pseudomonadota</taxon>
        <taxon>Gammaproteobacteria</taxon>
        <taxon>Enterobacterales</taxon>
        <taxon>Erwiniaceae</taxon>
        <taxon>Buchnera</taxon>
    </lineage>
</organism>
<keyword evidence="5" id="KW-1015">Disulfide bond</keyword>
<keyword evidence="2 7" id="KW-0285">Flavoprotein</keyword>
<reference evidence="10 11" key="1">
    <citation type="submission" date="2018-12" db="EMBL/GenBank/DDBJ databases">
        <authorList>
            <person name="Chong R.A."/>
        </authorList>
    </citation>
    <scope>NUCLEOTIDE SEQUENCE [LARGE SCALE GENOMIC DNA]</scope>
    <source>
        <strain evidence="10 11">Hta</strain>
    </source>
</reference>
<reference evidence="10 11" key="2">
    <citation type="submission" date="2019-05" db="EMBL/GenBank/DDBJ databases">
        <title>Genome evolution of the obligate endosymbiont Buchnera aphidicola.</title>
        <authorList>
            <person name="Moran N.A."/>
        </authorList>
    </citation>
    <scope>NUCLEOTIDE SEQUENCE [LARGE SCALE GENOMIC DNA]</scope>
    <source>
        <strain evidence="10 11">Hta</strain>
    </source>
</reference>
<dbReference type="OrthoDB" id="9806179at2"/>
<evidence type="ECO:0000256" key="8">
    <source>
        <dbReference type="RuleBase" id="RU003881"/>
    </source>
</evidence>
<keyword evidence="6 7" id="KW-0676">Redox-active center</keyword>
<protein>
    <recommendedName>
        <fullName evidence="7">Thioredoxin reductase</fullName>
        <ecNumber evidence="7">1.8.1.9</ecNumber>
    </recommendedName>
</protein>
<comment type="subunit">
    <text evidence="7">Homodimer.</text>
</comment>
<dbReference type="InterPro" id="IPR008255">
    <property type="entry name" value="Pyr_nucl-diS_OxRdtase_2_AS"/>
</dbReference>
<keyword evidence="3 7" id="KW-0274">FAD</keyword>
<dbReference type="GO" id="GO:0019430">
    <property type="term" value="P:removal of superoxide radicals"/>
    <property type="evidence" value="ECO:0007669"/>
    <property type="project" value="UniProtKB-UniRule"/>
</dbReference>
<dbReference type="PROSITE" id="PS00573">
    <property type="entry name" value="PYRIDINE_REDOX_2"/>
    <property type="match status" value="1"/>
</dbReference>
<keyword evidence="4 7" id="KW-0560">Oxidoreductase</keyword>
<evidence type="ECO:0000259" key="9">
    <source>
        <dbReference type="Pfam" id="PF07992"/>
    </source>
</evidence>
<dbReference type="InterPro" id="IPR036188">
    <property type="entry name" value="FAD/NAD-bd_sf"/>
</dbReference>
<evidence type="ECO:0000256" key="5">
    <source>
        <dbReference type="ARBA" id="ARBA00023157"/>
    </source>
</evidence>
<accession>A0A4D6XYL1</accession>
<dbReference type="SUPFAM" id="SSF51905">
    <property type="entry name" value="FAD/NAD(P)-binding domain"/>
    <property type="match status" value="1"/>
</dbReference>
<evidence type="ECO:0000256" key="1">
    <source>
        <dbReference type="ARBA" id="ARBA00009333"/>
    </source>
</evidence>
<dbReference type="EC" id="1.8.1.9" evidence="7"/>
<gene>
    <name evidence="10" type="primary">trxB</name>
    <name evidence="10" type="ORF">D9V69_01560</name>
</gene>
<keyword evidence="8" id="KW-0521">NADP</keyword>
<evidence type="ECO:0000313" key="11">
    <source>
        <dbReference type="Proteomes" id="UP000298773"/>
    </source>
</evidence>
<dbReference type="AlphaFoldDB" id="A0A4D6XYL1"/>
<name>A0A4D6XYL1_9GAMM</name>
<dbReference type="RefSeq" id="WP_158356583.1">
    <property type="nucleotide sequence ID" value="NZ_CP034873.1"/>
</dbReference>
<dbReference type="EMBL" id="CP034873">
    <property type="protein sequence ID" value="QCI21613.1"/>
    <property type="molecule type" value="Genomic_DNA"/>
</dbReference>